<dbReference type="RefSeq" id="WP_265151734.1">
    <property type="nucleotide sequence ID" value="NZ_JAOXXL010000005.1"/>
</dbReference>
<feature type="transmembrane region" description="Helical" evidence="1">
    <location>
        <begin position="40"/>
        <end position="58"/>
    </location>
</feature>
<proteinExistence type="predicted"/>
<name>A0ABT4DJB1_FUSSI</name>
<feature type="transmembrane region" description="Helical" evidence="1">
    <location>
        <begin position="65"/>
        <end position="82"/>
    </location>
</feature>
<protein>
    <recommendedName>
        <fullName evidence="4">VanZ-like domain-containing protein</fullName>
    </recommendedName>
</protein>
<feature type="transmembrane region" description="Helical" evidence="1">
    <location>
        <begin position="7"/>
        <end position="28"/>
    </location>
</feature>
<gene>
    <name evidence="2" type="ORF">OCK72_02735</name>
</gene>
<sequence length="83" mass="9583">MNVWKKILNGFLTFLAIICLGYIIDTFLFKFEFTQTLPSIYDNITGAIGGAMVSIFFTKNEFKKSDIYFLIVVIFLAMVVYFI</sequence>
<accession>A0ABT4DJB1</accession>
<evidence type="ECO:0000313" key="2">
    <source>
        <dbReference type="EMBL" id="MCY7007566.1"/>
    </source>
</evidence>
<comment type="caution">
    <text evidence="2">The sequence shown here is derived from an EMBL/GenBank/DDBJ whole genome shotgun (WGS) entry which is preliminary data.</text>
</comment>
<keyword evidence="1" id="KW-0472">Membrane</keyword>
<evidence type="ECO:0008006" key="4">
    <source>
        <dbReference type="Google" id="ProtNLM"/>
    </source>
</evidence>
<keyword evidence="3" id="KW-1185">Reference proteome</keyword>
<keyword evidence="1" id="KW-0812">Transmembrane</keyword>
<evidence type="ECO:0000313" key="3">
    <source>
        <dbReference type="Proteomes" id="UP001062738"/>
    </source>
</evidence>
<organism evidence="2 3">
    <name type="scientific">Fusobacterium simiae</name>
    <dbReference type="NCBI Taxonomy" id="855"/>
    <lineage>
        <taxon>Bacteria</taxon>
        <taxon>Fusobacteriati</taxon>
        <taxon>Fusobacteriota</taxon>
        <taxon>Fusobacteriia</taxon>
        <taxon>Fusobacteriales</taxon>
        <taxon>Fusobacteriaceae</taxon>
        <taxon>Fusobacterium</taxon>
    </lineage>
</organism>
<dbReference type="EMBL" id="JAOXXL010000005">
    <property type="protein sequence ID" value="MCY7007566.1"/>
    <property type="molecule type" value="Genomic_DNA"/>
</dbReference>
<keyword evidence="1" id="KW-1133">Transmembrane helix</keyword>
<reference evidence="2" key="1">
    <citation type="submission" date="2022-09" db="EMBL/GenBank/DDBJ databases">
        <authorList>
            <person name="Zoaiter M."/>
        </authorList>
    </citation>
    <scope>NUCLEOTIDE SEQUENCE</scope>
    <source>
        <strain evidence="2">DSM 19848</strain>
    </source>
</reference>
<evidence type="ECO:0000256" key="1">
    <source>
        <dbReference type="SAM" id="Phobius"/>
    </source>
</evidence>
<dbReference type="Proteomes" id="UP001062738">
    <property type="component" value="Unassembled WGS sequence"/>
</dbReference>